<comment type="caution">
    <text evidence="12">The sequence shown here is derived from an EMBL/GenBank/DDBJ whole genome shotgun (WGS) entry which is preliminary data.</text>
</comment>
<feature type="coiled-coil region" evidence="10">
    <location>
        <begin position="338"/>
        <end position="386"/>
    </location>
</feature>
<evidence type="ECO:0000256" key="11">
    <source>
        <dbReference type="SAM" id="MobiDB-lite"/>
    </source>
</evidence>
<evidence type="ECO:0000256" key="2">
    <source>
        <dbReference type="ARBA" id="ARBA00004611"/>
    </source>
</evidence>
<evidence type="ECO:0000256" key="5">
    <source>
        <dbReference type="ARBA" id="ARBA00022490"/>
    </source>
</evidence>
<dbReference type="InterPro" id="IPR042815">
    <property type="entry name" value="DRC10"/>
</dbReference>
<evidence type="ECO:0000256" key="10">
    <source>
        <dbReference type="SAM" id="Coils"/>
    </source>
</evidence>
<evidence type="ECO:0000256" key="6">
    <source>
        <dbReference type="ARBA" id="ARBA00022846"/>
    </source>
</evidence>
<dbReference type="EMBL" id="JARGDH010000002">
    <property type="protein sequence ID" value="KAL0274597.1"/>
    <property type="molecule type" value="Genomic_DNA"/>
</dbReference>
<comment type="similarity">
    <text evidence="3">Belongs to the DRC10 family.</text>
</comment>
<keyword evidence="9" id="KW-0966">Cell projection</keyword>
<dbReference type="PANTHER" id="PTHR31598:SF1">
    <property type="entry name" value="DYNEIN REGULATORY COMPLEX PROTEIN 10"/>
    <property type="match status" value="1"/>
</dbReference>
<gene>
    <name evidence="12" type="ORF">PYX00_002692</name>
</gene>
<feature type="region of interest" description="Disordered" evidence="11">
    <location>
        <begin position="91"/>
        <end position="139"/>
    </location>
</feature>
<evidence type="ECO:0000256" key="9">
    <source>
        <dbReference type="ARBA" id="ARBA00023273"/>
    </source>
</evidence>
<evidence type="ECO:0000256" key="3">
    <source>
        <dbReference type="ARBA" id="ARBA00009071"/>
    </source>
</evidence>
<dbReference type="PANTHER" id="PTHR31598">
    <property type="entry name" value="IQ DOMAIN-CONTAINING PROTEIN D"/>
    <property type="match status" value="1"/>
</dbReference>
<keyword evidence="5" id="KW-0963">Cytoplasm</keyword>
<reference evidence="12" key="1">
    <citation type="journal article" date="2024" name="Gigascience">
        <title>Chromosome-level genome of the poultry shaft louse Menopon gallinae provides insight into the host-switching and adaptive evolution of parasitic lice.</title>
        <authorList>
            <person name="Xu Y."/>
            <person name="Ma L."/>
            <person name="Liu S."/>
            <person name="Liang Y."/>
            <person name="Liu Q."/>
            <person name="He Z."/>
            <person name="Tian L."/>
            <person name="Duan Y."/>
            <person name="Cai W."/>
            <person name="Li H."/>
            <person name="Song F."/>
        </authorList>
    </citation>
    <scope>NUCLEOTIDE SEQUENCE</scope>
    <source>
        <strain evidence="12">Cailab_2023a</strain>
    </source>
</reference>
<comment type="subcellular location">
    <subcellularLocation>
        <location evidence="2">Cytoplasm</location>
        <location evidence="2">Cytoskeleton</location>
        <location evidence="2">Flagellum axoneme</location>
    </subcellularLocation>
</comment>
<evidence type="ECO:0000256" key="4">
    <source>
        <dbReference type="ARBA" id="ARBA00021752"/>
    </source>
</evidence>
<keyword evidence="7" id="KW-0969">Cilium</keyword>
<sequence length="435" mass="50936">MSKKTSQNPQASRRPDMNLATDSKRILYVLDKAISRSKFVAVLKSLVSDDGYLLNNILNSDDHFYIVQICRKYEFTGIKFRNRMESTIESVGAPKETRPSIKVIESSTTSPPASEADTTSEQESETLSSDSSDKRTKAMKSAKRLDKELSKVILLLEEYPEVHGLVARLQNETSPQMRFFIRCLKDLRDGIGLHLGESAAQEKAREAYLRECYIKNEKMKLDIRRLEGELQEHKTEANYCIIGRNVLINRHQNKIDKIKRESAEAIEKRVKESERMMATDWKASFAVQETLREELQSTKRKFENLLKEDLATEKALRVKRSKVENQLLGWLQKFDQDIGEKQAEEEEIQALLDEQNRQLEQIRLKLEQQEEEYDELMQEREEYEMDLLERRLYVFILNRSARRIQRQYRIYKMKRLAKKKAKKGKDKKGKKGGKK</sequence>
<keyword evidence="6" id="KW-0282">Flagellum</keyword>
<protein>
    <recommendedName>
        <fullName evidence="4">Dynein regulatory complex protein 10</fullName>
    </recommendedName>
</protein>
<feature type="coiled-coil region" evidence="10">
    <location>
        <begin position="209"/>
        <end position="308"/>
    </location>
</feature>
<evidence type="ECO:0000313" key="12">
    <source>
        <dbReference type="EMBL" id="KAL0274597.1"/>
    </source>
</evidence>
<keyword evidence="8" id="KW-0206">Cytoskeleton</keyword>
<evidence type="ECO:0000256" key="1">
    <source>
        <dbReference type="ARBA" id="ARBA00003029"/>
    </source>
</evidence>
<dbReference type="AlphaFoldDB" id="A0AAW2HYS6"/>
<comment type="function">
    <text evidence="1">Component of the nexin-dynein regulatory complex (N-DRC), a key regulator of ciliary/flagellar motility which maintains the alignment and integrity of the distal axoneme and regulates microtubule sliding in motile axonemes.</text>
</comment>
<keyword evidence="10" id="KW-0175">Coiled coil</keyword>
<evidence type="ECO:0000256" key="8">
    <source>
        <dbReference type="ARBA" id="ARBA00023212"/>
    </source>
</evidence>
<name>A0AAW2HYS6_9NEOP</name>
<organism evidence="12">
    <name type="scientific">Menopon gallinae</name>
    <name type="common">poultry shaft louse</name>
    <dbReference type="NCBI Taxonomy" id="328185"/>
    <lineage>
        <taxon>Eukaryota</taxon>
        <taxon>Metazoa</taxon>
        <taxon>Ecdysozoa</taxon>
        <taxon>Arthropoda</taxon>
        <taxon>Hexapoda</taxon>
        <taxon>Insecta</taxon>
        <taxon>Pterygota</taxon>
        <taxon>Neoptera</taxon>
        <taxon>Paraneoptera</taxon>
        <taxon>Psocodea</taxon>
        <taxon>Troctomorpha</taxon>
        <taxon>Phthiraptera</taxon>
        <taxon>Amblycera</taxon>
        <taxon>Menoponidae</taxon>
        <taxon>Menopon</taxon>
    </lineage>
</organism>
<feature type="region of interest" description="Disordered" evidence="11">
    <location>
        <begin position="416"/>
        <end position="435"/>
    </location>
</feature>
<proteinExistence type="inferred from homology"/>
<accession>A0AAW2HYS6</accession>
<evidence type="ECO:0000256" key="7">
    <source>
        <dbReference type="ARBA" id="ARBA00023069"/>
    </source>
</evidence>